<feature type="domain" description="Ppx/GppA phosphatase N-terminal" evidence="1">
    <location>
        <begin position="24"/>
        <end position="309"/>
    </location>
</feature>
<dbReference type="AlphaFoldDB" id="A0A918UY32"/>
<reference evidence="2" key="2">
    <citation type="submission" date="2020-09" db="EMBL/GenBank/DDBJ databases">
        <authorList>
            <person name="Sun Q."/>
            <person name="Kim S."/>
        </authorList>
    </citation>
    <scope>NUCLEOTIDE SEQUENCE</scope>
    <source>
        <strain evidence="2">KCTC 12368</strain>
    </source>
</reference>
<dbReference type="CDD" id="cd24055">
    <property type="entry name" value="ASKHA_NBD_ChPPX-like"/>
    <property type="match status" value="1"/>
</dbReference>
<dbReference type="PANTHER" id="PTHR30005:SF0">
    <property type="entry name" value="RETROGRADE REGULATION PROTEIN 2"/>
    <property type="match status" value="1"/>
</dbReference>
<protein>
    <recommendedName>
        <fullName evidence="1">Ppx/GppA phosphatase N-terminal domain-containing protein</fullName>
    </recommendedName>
</protein>
<proteinExistence type="predicted"/>
<dbReference type="EMBL" id="BMWX01000010">
    <property type="protein sequence ID" value="GGZ41171.1"/>
    <property type="molecule type" value="Genomic_DNA"/>
</dbReference>
<gene>
    <name evidence="2" type="ORF">GCM10007049_38140</name>
</gene>
<dbReference type="Pfam" id="PF02541">
    <property type="entry name" value="Ppx-GppA"/>
    <property type="match status" value="1"/>
</dbReference>
<dbReference type="InterPro" id="IPR050273">
    <property type="entry name" value="GppA/Ppx_hydrolase"/>
</dbReference>
<evidence type="ECO:0000259" key="1">
    <source>
        <dbReference type="Pfam" id="PF02541"/>
    </source>
</evidence>
<evidence type="ECO:0000313" key="3">
    <source>
        <dbReference type="Proteomes" id="UP000619457"/>
    </source>
</evidence>
<dbReference type="RefSeq" id="WP_018473649.1">
    <property type="nucleotide sequence ID" value="NZ_BMWX01000010.1"/>
</dbReference>
<keyword evidence="3" id="KW-1185">Reference proteome</keyword>
<dbReference type="Gene3D" id="3.30.420.150">
    <property type="entry name" value="Exopolyphosphatase. Domain 2"/>
    <property type="match status" value="1"/>
</dbReference>
<name>A0A918UY32_9BACT</name>
<accession>A0A918UY32</accession>
<dbReference type="InterPro" id="IPR003695">
    <property type="entry name" value="Ppx_GppA_N"/>
</dbReference>
<dbReference type="SUPFAM" id="SSF53067">
    <property type="entry name" value="Actin-like ATPase domain"/>
    <property type="match status" value="2"/>
</dbReference>
<evidence type="ECO:0000313" key="2">
    <source>
        <dbReference type="EMBL" id="GGZ41171.1"/>
    </source>
</evidence>
<dbReference type="PANTHER" id="PTHR30005">
    <property type="entry name" value="EXOPOLYPHOSPHATASE"/>
    <property type="match status" value="1"/>
</dbReference>
<dbReference type="Gene3D" id="3.30.420.40">
    <property type="match status" value="1"/>
</dbReference>
<dbReference type="Proteomes" id="UP000619457">
    <property type="component" value="Unassembled WGS sequence"/>
</dbReference>
<comment type="caution">
    <text evidence="2">The sequence shown here is derived from an EMBL/GenBank/DDBJ whole genome shotgun (WGS) entry which is preliminary data.</text>
</comment>
<organism evidence="2 3">
    <name type="scientific">Echinicola pacifica</name>
    <dbReference type="NCBI Taxonomy" id="346377"/>
    <lineage>
        <taxon>Bacteria</taxon>
        <taxon>Pseudomonadati</taxon>
        <taxon>Bacteroidota</taxon>
        <taxon>Cytophagia</taxon>
        <taxon>Cytophagales</taxon>
        <taxon>Cyclobacteriaceae</taxon>
        <taxon>Echinicola</taxon>
    </lineage>
</organism>
<sequence>MIRDKAAIIDMGTNTFHLLLVELGENQFEVLFKEKIPVKVGQKGITKNEIHPDARKRALHTMGHFRNLIDGEGIKDIHAFATSAVRNAHNGNELVQTIKENFDIEVNVIDGDQEALLIYEGIRYSGSLNDEVSLMMDIGGGSVEFIIGDQDKALWRKSFEIGGQRMLDLFHYHDPIHLEEIDNLNSYLEERLSPLISAIMKYKPSRLVGASGTFDTLTDMYFASSHQSKKKTDTVFHLPKEAFQHLSQQVISLNKQERLLIPGMIPMRVDMIVVASCLIKYILKFVDAPELICSNYALKEGVISKIMRNEAIISAPSMVKT</sequence>
<reference evidence="2" key="1">
    <citation type="journal article" date="2014" name="Int. J. Syst. Evol. Microbiol.">
        <title>Complete genome sequence of Corynebacterium casei LMG S-19264T (=DSM 44701T), isolated from a smear-ripened cheese.</title>
        <authorList>
            <consortium name="US DOE Joint Genome Institute (JGI-PGF)"/>
            <person name="Walter F."/>
            <person name="Albersmeier A."/>
            <person name="Kalinowski J."/>
            <person name="Ruckert C."/>
        </authorList>
    </citation>
    <scope>NUCLEOTIDE SEQUENCE</scope>
    <source>
        <strain evidence="2">KCTC 12368</strain>
    </source>
</reference>
<dbReference type="InterPro" id="IPR043129">
    <property type="entry name" value="ATPase_NBD"/>
</dbReference>